<dbReference type="InterPro" id="IPR007278">
    <property type="entry name" value="DUF397"/>
</dbReference>
<protein>
    <recommendedName>
        <fullName evidence="1">DUF397 domain-containing protein</fullName>
    </recommendedName>
</protein>
<evidence type="ECO:0000259" key="1">
    <source>
        <dbReference type="Pfam" id="PF04149"/>
    </source>
</evidence>
<gene>
    <name evidence="2" type="ORF">GCM10009754_87510</name>
</gene>
<dbReference type="Proteomes" id="UP001501116">
    <property type="component" value="Unassembled WGS sequence"/>
</dbReference>
<sequence>MSAVEPSGVVWRTSSYTNANGACVEVGVDWRTSSYTSGNNECVEVGTSPFAILVRDTKQRNGGSLRIDSRPWRAFLTEVRAVPIAR</sequence>
<evidence type="ECO:0000313" key="2">
    <source>
        <dbReference type="EMBL" id="GAA1994688.1"/>
    </source>
</evidence>
<dbReference type="EMBL" id="BAAANN010000084">
    <property type="protein sequence ID" value="GAA1994688.1"/>
    <property type="molecule type" value="Genomic_DNA"/>
</dbReference>
<accession>A0ABP5EAZ0</accession>
<keyword evidence="3" id="KW-1185">Reference proteome</keyword>
<dbReference type="Pfam" id="PF04149">
    <property type="entry name" value="DUF397"/>
    <property type="match status" value="1"/>
</dbReference>
<name>A0ABP5EAZ0_9PSEU</name>
<feature type="domain" description="DUF397" evidence="1">
    <location>
        <begin position="29"/>
        <end position="80"/>
    </location>
</feature>
<organism evidence="2 3">
    <name type="scientific">Amycolatopsis minnesotensis</name>
    <dbReference type="NCBI Taxonomy" id="337894"/>
    <lineage>
        <taxon>Bacteria</taxon>
        <taxon>Bacillati</taxon>
        <taxon>Actinomycetota</taxon>
        <taxon>Actinomycetes</taxon>
        <taxon>Pseudonocardiales</taxon>
        <taxon>Pseudonocardiaceae</taxon>
        <taxon>Amycolatopsis</taxon>
    </lineage>
</organism>
<reference evidence="3" key="1">
    <citation type="journal article" date="2019" name="Int. J. Syst. Evol. Microbiol.">
        <title>The Global Catalogue of Microorganisms (GCM) 10K type strain sequencing project: providing services to taxonomists for standard genome sequencing and annotation.</title>
        <authorList>
            <consortium name="The Broad Institute Genomics Platform"/>
            <consortium name="The Broad Institute Genome Sequencing Center for Infectious Disease"/>
            <person name="Wu L."/>
            <person name="Ma J."/>
        </authorList>
    </citation>
    <scope>NUCLEOTIDE SEQUENCE [LARGE SCALE GENOMIC DNA]</scope>
    <source>
        <strain evidence="3">JCM 14545</strain>
    </source>
</reference>
<proteinExistence type="predicted"/>
<comment type="caution">
    <text evidence="2">The sequence shown here is derived from an EMBL/GenBank/DDBJ whole genome shotgun (WGS) entry which is preliminary data.</text>
</comment>
<evidence type="ECO:0000313" key="3">
    <source>
        <dbReference type="Proteomes" id="UP001501116"/>
    </source>
</evidence>
<dbReference type="RefSeq" id="WP_344432191.1">
    <property type="nucleotide sequence ID" value="NZ_BAAANN010000084.1"/>
</dbReference>